<feature type="compositionally biased region" description="Basic and acidic residues" evidence="1">
    <location>
        <begin position="248"/>
        <end position="267"/>
    </location>
</feature>
<keyword evidence="3" id="KW-1185">Reference proteome</keyword>
<proteinExistence type="predicted"/>
<accession>A0AAF0IKJ3</accession>
<feature type="region of interest" description="Disordered" evidence="1">
    <location>
        <begin position="128"/>
        <end position="368"/>
    </location>
</feature>
<organism evidence="2 3">
    <name type="scientific">Emydomyces testavorans</name>
    <dbReference type="NCBI Taxonomy" id="2070801"/>
    <lineage>
        <taxon>Eukaryota</taxon>
        <taxon>Fungi</taxon>
        <taxon>Dikarya</taxon>
        <taxon>Ascomycota</taxon>
        <taxon>Pezizomycotina</taxon>
        <taxon>Eurotiomycetes</taxon>
        <taxon>Eurotiomycetidae</taxon>
        <taxon>Onygenales</taxon>
        <taxon>Nannizziopsiaceae</taxon>
        <taxon>Emydomyces</taxon>
    </lineage>
</organism>
<feature type="compositionally biased region" description="Polar residues" evidence="1">
    <location>
        <begin position="281"/>
        <end position="290"/>
    </location>
</feature>
<evidence type="ECO:0000313" key="2">
    <source>
        <dbReference type="EMBL" id="WEW61015.1"/>
    </source>
</evidence>
<name>A0AAF0IKJ3_9EURO</name>
<protein>
    <submittedName>
        <fullName evidence="2">Uncharacterized protein</fullName>
    </submittedName>
</protein>
<gene>
    <name evidence="2" type="ORF">PRK78_006504</name>
</gene>
<evidence type="ECO:0000256" key="1">
    <source>
        <dbReference type="SAM" id="MobiDB-lite"/>
    </source>
</evidence>
<dbReference type="Proteomes" id="UP001219355">
    <property type="component" value="Chromosome 4"/>
</dbReference>
<dbReference type="EMBL" id="CP120630">
    <property type="protein sequence ID" value="WEW61015.1"/>
    <property type="molecule type" value="Genomic_DNA"/>
</dbReference>
<evidence type="ECO:0000313" key="3">
    <source>
        <dbReference type="Proteomes" id="UP001219355"/>
    </source>
</evidence>
<feature type="compositionally biased region" description="Acidic residues" evidence="1">
    <location>
        <begin position="168"/>
        <end position="183"/>
    </location>
</feature>
<feature type="compositionally biased region" description="Polar residues" evidence="1">
    <location>
        <begin position="220"/>
        <end position="236"/>
    </location>
</feature>
<sequence length="368" mass="41125">MARPRYDRDGEPIFEIPYISLPDALPYGLNPNLVPKFRYMLRLYLLLEELWTVQLGTIYMRNSRNIRRAHTFWCEYGPRTWAGNRFGFTETWITDAMLKTKHELINLVRSSRLCNIFDARGYEAVANTPGQSLSQVDGSGQESSLEPDSKGKAKQKQIEGATLSEESPIWDDQLDPSPGEEEASAQVSSMGSGLGSVSSIALGSPLLEGQPSESPEDLASASTSQWQERSIHSQIAEQEDPVPSRIAELVKKMDDADPDLAKRERAQFKRAKKRKREENPTFGSGPSSDRNIIEDISDLAGEPPLKLRPIRKGQPPVPTPLRRSQRIQEREEAPSGPPNRPEEGPTDTPGVGRSRGVRRKPGRIFNPK</sequence>
<reference evidence="2" key="1">
    <citation type="submission" date="2023-03" db="EMBL/GenBank/DDBJ databases">
        <title>Emydomyces testavorans Genome Sequence.</title>
        <authorList>
            <person name="Hoyer L."/>
        </authorList>
    </citation>
    <scope>NUCLEOTIDE SEQUENCE</scope>
    <source>
        <strain evidence="2">16-2883</strain>
    </source>
</reference>
<dbReference type="AlphaFoldDB" id="A0AAF0IKJ3"/>
<feature type="compositionally biased region" description="Low complexity" evidence="1">
    <location>
        <begin position="187"/>
        <end position="199"/>
    </location>
</feature>
<feature type="compositionally biased region" description="Polar residues" evidence="1">
    <location>
        <begin position="128"/>
        <end position="146"/>
    </location>
</feature>